<accession>A0AA39ULL5</accession>
<dbReference type="Pfam" id="PF18758">
    <property type="entry name" value="KDZ"/>
    <property type="match status" value="1"/>
</dbReference>
<comment type="caution">
    <text evidence="3">The sequence shown here is derived from an EMBL/GenBank/DDBJ whole genome shotgun (WGS) entry which is preliminary data.</text>
</comment>
<organism evidence="3 4">
    <name type="scientific">Armillaria luteobubalina</name>
    <dbReference type="NCBI Taxonomy" id="153913"/>
    <lineage>
        <taxon>Eukaryota</taxon>
        <taxon>Fungi</taxon>
        <taxon>Dikarya</taxon>
        <taxon>Basidiomycota</taxon>
        <taxon>Agaricomycotina</taxon>
        <taxon>Agaricomycetes</taxon>
        <taxon>Agaricomycetidae</taxon>
        <taxon>Agaricales</taxon>
        <taxon>Marasmiineae</taxon>
        <taxon>Physalacriaceae</taxon>
        <taxon>Armillaria</taxon>
    </lineage>
</organism>
<dbReference type="EMBL" id="JAUEPU010000026">
    <property type="protein sequence ID" value="KAK0493093.1"/>
    <property type="molecule type" value="Genomic_DNA"/>
</dbReference>
<dbReference type="Proteomes" id="UP001175228">
    <property type="component" value="Unassembled WGS sequence"/>
</dbReference>
<evidence type="ECO:0000313" key="3">
    <source>
        <dbReference type="EMBL" id="KAK0493093.1"/>
    </source>
</evidence>
<feature type="domain" description="CxC2-like cysteine cluster KDZ transposase-associated" evidence="2">
    <location>
        <begin position="104"/>
        <end position="199"/>
    </location>
</feature>
<proteinExistence type="predicted"/>
<name>A0AA39ULL5_9AGAR</name>
<dbReference type="InterPro" id="IPR041457">
    <property type="entry name" value="CxC2_KDZ-assoc"/>
</dbReference>
<evidence type="ECO:0000256" key="1">
    <source>
        <dbReference type="SAM" id="Coils"/>
    </source>
</evidence>
<keyword evidence="1" id="KW-0175">Coiled coil</keyword>
<reference evidence="3" key="1">
    <citation type="submission" date="2023-06" db="EMBL/GenBank/DDBJ databases">
        <authorList>
            <consortium name="Lawrence Berkeley National Laboratory"/>
            <person name="Ahrendt S."/>
            <person name="Sahu N."/>
            <person name="Indic B."/>
            <person name="Wong-Bajracharya J."/>
            <person name="Merenyi Z."/>
            <person name="Ke H.-M."/>
            <person name="Monk M."/>
            <person name="Kocsube S."/>
            <person name="Drula E."/>
            <person name="Lipzen A."/>
            <person name="Balint B."/>
            <person name="Henrissat B."/>
            <person name="Andreopoulos B."/>
            <person name="Martin F.M."/>
            <person name="Harder C.B."/>
            <person name="Rigling D."/>
            <person name="Ford K.L."/>
            <person name="Foster G.D."/>
            <person name="Pangilinan J."/>
            <person name="Papanicolaou A."/>
            <person name="Barry K."/>
            <person name="LaButti K."/>
            <person name="Viragh M."/>
            <person name="Koriabine M."/>
            <person name="Yan M."/>
            <person name="Riley R."/>
            <person name="Champramary S."/>
            <person name="Plett K.L."/>
            <person name="Tsai I.J."/>
            <person name="Slot J."/>
            <person name="Sipos G."/>
            <person name="Plett J."/>
            <person name="Nagy L.G."/>
            <person name="Grigoriev I.V."/>
        </authorList>
    </citation>
    <scope>NUCLEOTIDE SEQUENCE</scope>
    <source>
        <strain evidence="3">HWK02</strain>
    </source>
</reference>
<protein>
    <recommendedName>
        <fullName evidence="2">CxC2-like cysteine cluster KDZ transposase-associated domain-containing protein</fullName>
    </recommendedName>
</protein>
<dbReference type="InterPro" id="IPR040521">
    <property type="entry name" value="KDZ"/>
</dbReference>
<dbReference type="AlphaFoldDB" id="A0AA39ULL5"/>
<dbReference type="Pfam" id="PF18803">
    <property type="entry name" value="CxC2"/>
    <property type="match status" value="1"/>
</dbReference>
<keyword evidence="4" id="KW-1185">Reference proteome</keyword>
<evidence type="ECO:0000259" key="2">
    <source>
        <dbReference type="Pfam" id="PF18803"/>
    </source>
</evidence>
<evidence type="ECO:0000313" key="4">
    <source>
        <dbReference type="Proteomes" id="UP001175228"/>
    </source>
</evidence>
<gene>
    <name evidence="3" type="ORF">EDD18DRAFT_1357012</name>
</gene>
<sequence>MAGDMEDAATAPHKRVYTYNPLVSFSAHIDNYLAESLRREGRGDAISQPSCAGIACENEDFVYRCVTCRDARLFCQACIVTAHMCSPTHIIQYWNGDYFNKIPLKKLGLRYQVGHLVGEACAHPRPAFGSCFTIVDTNGIHDVALDFCNCLRECPLTSQLQRAWLFPGTVTEPRIAVTVAALEQFQMLTFMGKTPPDNFEAFIRIGNSPTGWQAAKPASLDPESPAAWEDTLFVGVDANFKLERFDVSSEEKDPGLGRALSYFVDTKSFKEHLFNFDKRIIQPRSTCNDHEATKGDKKSRARSRALAASGVSGVICTHHELKLPLSTVDLRVEMDYGYLSAVRRFSGVPRIVTTYDIACQWSINLEERIKVYGPDMTPPLSSKLYLVPKFHLPGHIKECQEKYCMSFHTHVGNNDGEAPERSWAISNGVAASTREMSPGHRHEKLDQHFGDVNWQKNVSMGTSLLRKIKDAVPNAAEFESRFKCFTATLPMSDVAQWTTMVETWESDREQFNPFACIVASKSEAAMRLQLAHEDAQDELAGLEGDQLYFTSLKDMIAQGIQIEASQQRMARMNKELGEHSTDLQRAQVLEKSNRLRRRVESWFVQQEVHMPVIRGLRVRDSQGNGPSVPAYSQPLYLPLMVLLHHPCDDIVVHAEARLRIGQGFNLLHTIRGHLLALAKGYKDADATTLPQKEQLKCHKTTRDLNKCITQAKNYYRDVRQRLMTLSAKTGEYSWQSQLRVLEDSDVRRISDSAVGAFDMEQGMSWIWYAAHLGDVPGGVNECTFASFFNLCPLVIGVIDLRIEWCKARARAHRWREECKLVSADMQRVKRTLDHDANLWLSRAQSGMMGGAFIAAGEGASVYAKCQAAICVAIKSTFQHKWRCVEEWISLGETDESAAVDNENPFV</sequence>
<feature type="coiled-coil region" evidence="1">
    <location>
        <begin position="525"/>
        <end position="582"/>
    </location>
</feature>